<feature type="compositionally biased region" description="Polar residues" evidence="1">
    <location>
        <begin position="77"/>
        <end position="89"/>
    </location>
</feature>
<feature type="compositionally biased region" description="Basic and acidic residues" evidence="1">
    <location>
        <begin position="124"/>
        <end position="142"/>
    </location>
</feature>
<dbReference type="AlphaFoldDB" id="A0AAV5VP50"/>
<dbReference type="EMBL" id="BTSY01000003">
    <property type="protein sequence ID" value="GMT20078.1"/>
    <property type="molecule type" value="Genomic_DNA"/>
</dbReference>
<accession>A0AAV5VP50</accession>
<feature type="region of interest" description="Disordered" evidence="1">
    <location>
        <begin position="206"/>
        <end position="229"/>
    </location>
</feature>
<organism evidence="2 3">
    <name type="scientific">Pristionchus fissidentatus</name>
    <dbReference type="NCBI Taxonomy" id="1538716"/>
    <lineage>
        <taxon>Eukaryota</taxon>
        <taxon>Metazoa</taxon>
        <taxon>Ecdysozoa</taxon>
        <taxon>Nematoda</taxon>
        <taxon>Chromadorea</taxon>
        <taxon>Rhabditida</taxon>
        <taxon>Rhabditina</taxon>
        <taxon>Diplogasteromorpha</taxon>
        <taxon>Diplogasteroidea</taxon>
        <taxon>Neodiplogasteridae</taxon>
        <taxon>Pristionchus</taxon>
    </lineage>
</organism>
<feature type="compositionally biased region" description="Basic residues" evidence="1">
    <location>
        <begin position="143"/>
        <end position="153"/>
    </location>
</feature>
<feature type="non-terminal residue" evidence="2">
    <location>
        <position position="1"/>
    </location>
</feature>
<feature type="compositionally biased region" description="Basic and acidic residues" evidence="1">
    <location>
        <begin position="93"/>
        <end position="108"/>
    </location>
</feature>
<comment type="caution">
    <text evidence="2">The sequence shown here is derived from an EMBL/GenBank/DDBJ whole genome shotgun (WGS) entry which is preliminary data.</text>
</comment>
<evidence type="ECO:0000313" key="3">
    <source>
        <dbReference type="Proteomes" id="UP001432322"/>
    </source>
</evidence>
<sequence>AGQSLAPTEAAAKDRPLLVRSQKPKKERNKMKKEKTQEKKVNEGCGGATRSNELNTRRQPVNGAEKEKRGSRKEQARNTTLVASQSVRPQQVKKSDEKATVKRRDERRNRQKKKKSEGNPIGGGEEKKDAGTAKGCDVESAKQKKKEKKKKKKQSDEVDIFIPVETEKATVSAEITDNHNGFDISLRKAGECFKIKKSAIFNPAHPWEKSFNPKRPRTPTTKKLTMRPPDCDAPPFRYDLDSLIRLPKENTVHSTVTLKQVAAFRTKTAEKALSSVKNKEQRGMKTLLDKMATLSTSDESMIYRHTGVLKNKMYILEAIHFELFMPDRFDLRFIALPFSSLPLLTLEGEYFKVSSVNLFSTNSFLISLGMTDYPVVWMVERAKKMYFEPVERNGLAYIVNHSREYDGEIGVTSVADREFLMPASLFSSDELRVVESIVTVAMRNTSGAHLYPVESPIRPKPTPPKHPLGGRNQKTTTEPVRNPAVPYVQRVKELRTSSQRMGKVMAAVRALSEEDANRIDD</sequence>
<feature type="non-terminal residue" evidence="2">
    <location>
        <position position="521"/>
    </location>
</feature>
<dbReference type="Proteomes" id="UP001432322">
    <property type="component" value="Unassembled WGS sequence"/>
</dbReference>
<evidence type="ECO:0000256" key="1">
    <source>
        <dbReference type="SAM" id="MobiDB-lite"/>
    </source>
</evidence>
<feature type="compositionally biased region" description="Basic residues" evidence="1">
    <location>
        <begin position="22"/>
        <end position="33"/>
    </location>
</feature>
<feature type="compositionally biased region" description="Basic and acidic residues" evidence="1">
    <location>
        <begin position="64"/>
        <end position="76"/>
    </location>
</feature>
<name>A0AAV5VP50_9BILA</name>
<evidence type="ECO:0000313" key="2">
    <source>
        <dbReference type="EMBL" id="GMT20078.1"/>
    </source>
</evidence>
<feature type="compositionally biased region" description="Low complexity" evidence="1">
    <location>
        <begin position="218"/>
        <end position="228"/>
    </location>
</feature>
<protein>
    <submittedName>
        <fullName evidence="2">Uncharacterized protein</fullName>
    </submittedName>
</protein>
<feature type="region of interest" description="Disordered" evidence="1">
    <location>
        <begin position="1"/>
        <end position="156"/>
    </location>
</feature>
<feature type="region of interest" description="Disordered" evidence="1">
    <location>
        <begin position="451"/>
        <end position="479"/>
    </location>
</feature>
<feature type="compositionally biased region" description="Polar residues" evidence="1">
    <location>
        <begin position="49"/>
        <end position="59"/>
    </location>
</feature>
<reference evidence="2" key="1">
    <citation type="submission" date="2023-10" db="EMBL/GenBank/DDBJ databases">
        <title>Genome assembly of Pristionchus species.</title>
        <authorList>
            <person name="Yoshida K."/>
            <person name="Sommer R.J."/>
        </authorList>
    </citation>
    <scope>NUCLEOTIDE SEQUENCE</scope>
    <source>
        <strain evidence="2">RS5133</strain>
    </source>
</reference>
<keyword evidence="3" id="KW-1185">Reference proteome</keyword>
<proteinExistence type="predicted"/>
<gene>
    <name evidence="2" type="ORF">PFISCL1PPCAC_11375</name>
</gene>